<dbReference type="Proteomes" id="UP000054270">
    <property type="component" value="Unassembled WGS sequence"/>
</dbReference>
<keyword evidence="5" id="KW-1185">Reference proteome</keyword>
<proteinExistence type="inferred from homology"/>
<accession>A0A0D2PWZ6</accession>
<dbReference type="InterPro" id="IPR006757">
    <property type="entry name" value="OGF_rcpt"/>
</dbReference>
<dbReference type="PANTHER" id="PTHR14015">
    <property type="entry name" value="OPIOID GROWTH FACTOR RECEPTOR OGFR ZETA-TYPE OPIOID RECEPTOR"/>
    <property type="match status" value="1"/>
</dbReference>
<gene>
    <name evidence="4" type="ORF">HYPSUDRAFT_39105</name>
</gene>
<protein>
    <recommendedName>
        <fullName evidence="3">Opioid growth factor receptor (OGFr) conserved domain-containing protein</fullName>
    </recommendedName>
</protein>
<feature type="region of interest" description="Disordered" evidence="2">
    <location>
        <begin position="262"/>
        <end position="288"/>
    </location>
</feature>
<feature type="domain" description="Opioid growth factor receptor (OGFr) conserved" evidence="3">
    <location>
        <begin position="21"/>
        <end position="208"/>
    </location>
</feature>
<dbReference type="EMBL" id="KN817539">
    <property type="protein sequence ID" value="KJA23985.1"/>
    <property type="molecule type" value="Genomic_DNA"/>
</dbReference>
<evidence type="ECO:0000256" key="1">
    <source>
        <dbReference type="ARBA" id="ARBA00010365"/>
    </source>
</evidence>
<evidence type="ECO:0000313" key="4">
    <source>
        <dbReference type="EMBL" id="KJA23985.1"/>
    </source>
</evidence>
<evidence type="ECO:0000256" key="2">
    <source>
        <dbReference type="SAM" id="MobiDB-lite"/>
    </source>
</evidence>
<dbReference type="OrthoDB" id="9030204at2759"/>
<dbReference type="Pfam" id="PF04664">
    <property type="entry name" value="OGFr_N"/>
    <property type="match status" value="1"/>
</dbReference>
<dbReference type="InterPro" id="IPR039574">
    <property type="entry name" value="OGFr"/>
</dbReference>
<dbReference type="GO" id="GO:0140625">
    <property type="term" value="F:opioid growth factor receptor activity"/>
    <property type="evidence" value="ECO:0007669"/>
    <property type="project" value="InterPro"/>
</dbReference>
<dbReference type="AlphaFoldDB" id="A0A0D2PWZ6"/>
<sequence length="288" mass="33516">MTIPRDVQEFLDGYPDLQDDHSATANLQFYSDNLLCRPDGRTISQIHKKWFGHYDKLESKHGYIQWLFPIQEYGMNYESQPLYKHEIEHMKANPVIVQRIIESYKLMLDFYGMRLVSEETGLVDRSAPPRNYATRYHNLVRSPHNNLRISRILKCLSEMGLEHLNAGFLLHVLNEQSEANELNSWGIRSSMDRWWSNCLRNEEERTWIGDLIRKVRLAEDGIVFPREAYEKALKRRAETGQLVIQETEPPQIDSHDAEVELAVPSDVENGRNEAVQGAHSQPEGDKNI</sequence>
<dbReference type="OMA" id="WWANCLR"/>
<dbReference type="GO" id="GO:0016020">
    <property type="term" value="C:membrane"/>
    <property type="evidence" value="ECO:0007669"/>
    <property type="project" value="InterPro"/>
</dbReference>
<reference evidence="5" key="1">
    <citation type="submission" date="2014-04" db="EMBL/GenBank/DDBJ databases">
        <title>Evolutionary Origins and Diversification of the Mycorrhizal Mutualists.</title>
        <authorList>
            <consortium name="DOE Joint Genome Institute"/>
            <consortium name="Mycorrhizal Genomics Consortium"/>
            <person name="Kohler A."/>
            <person name="Kuo A."/>
            <person name="Nagy L.G."/>
            <person name="Floudas D."/>
            <person name="Copeland A."/>
            <person name="Barry K.W."/>
            <person name="Cichocki N."/>
            <person name="Veneault-Fourrey C."/>
            <person name="LaButti K."/>
            <person name="Lindquist E.A."/>
            <person name="Lipzen A."/>
            <person name="Lundell T."/>
            <person name="Morin E."/>
            <person name="Murat C."/>
            <person name="Riley R."/>
            <person name="Ohm R."/>
            <person name="Sun H."/>
            <person name="Tunlid A."/>
            <person name="Henrissat B."/>
            <person name="Grigoriev I.V."/>
            <person name="Hibbett D.S."/>
            <person name="Martin F."/>
        </authorList>
    </citation>
    <scope>NUCLEOTIDE SEQUENCE [LARGE SCALE GENOMIC DNA]</scope>
    <source>
        <strain evidence="5">FD-334 SS-4</strain>
    </source>
</reference>
<evidence type="ECO:0000313" key="5">
    <source>
        <dbReference type="Proteomes" id="UP000054270"/>
    </source>
</evidence>
<dbReference type="STRING" id="945553.A0A0D2PWZ6"/>
<organism evidence="4 5">
    <name type="scientific">Hypholoma sublateritium (strain FD-334 SS-4)</name>
    <dbReference type="NCBI Taxonomy" id="945553"/>
    <lineage>
        <taxon>Eukaryota</taxon>
        <taxon>Fungi</taxon>
        <taxon>Dikarya</taxon>
        <taxon>Basidiomycota</taxon>
        <taxon>Agaricomycotina</taxon>
        <taxon>Agaricomycetes</taxon>
        <taxon>Agaricomycetidae</taxon>
        <taxon>Agaricales</taxon>
        <taxon>Agaricineae</taxon>
        <taxon>Strophariaceae</taxon>
        <taxon>Hypholoma</taxon>
    </lineage>
</organism>
<comment type="similarity">
    <text evidence="1">Belongs to the opioid growth factor receptor family.</text>
</comment>
<name>A0A0D2PWZ6_HYPSF</name>
<dbReference type="PANTHER" id="PTHR14015:SF2">
    <property type="entry name" value="OPIOID GROWTH FACTOR RECEPTOR (OGFR) CONSERVED DOMAIN-CONTAINING PROTEIN"/>
    <property type="match status" value="1"/>
</dbReference>
<evidence type="ECO:0000259" key="3">
    <source>
        <dbReference type="Pfam" id="PF04664"/>
    </source>
</evidence>